<protein>
    <recommendedName>
        <fullName evidence="1">RelA/SpoT domain-containing protein</fullName>
    </recommendedName>
</protein>
<evidence type="ECO:0000259" key="1">
    <source>
        <dbReference type="SMART" id="SM00954"/>
    </source>
</evidence>
<evidence type="ECO:0000313" key="3">
    <source>
        <dbReference type="Proteomes" id="UP000466863"/>
    </source>
</evidence>
<dbReference type="Pfam" id="PF04607">
    <property type="entry name" value="RelA_SpoT"/>
    <property type="match status" value="1"/>
</dbReference>
<dbReference type="SUPFAM" id="SSF81301">
    <property type="entry name" value="Nucleotidyltransferase"/>
    <property type="match status" value="1"/>
</dbReference>
<proteinExistence type="predicted"/>
<evidence type="ECO:0000313" key="2">
    <source>
        <dbReference type="EMBL" id="MQU41388.1"/>
    </source>
</evidence>
<dbReference type="PANTHER" id="PTHR41773:SF1">
    <property type="entry name" value="RELA_SPOT DOMAIN-CONTAINING PROTEIN"/>
    <property type="match status" value="1"/>
</dbReference>
<name>A0A6A7Z1W2_9PSED</name>
<dbReference type="InterPro" id="IPR007685">
    <property type="entry name" value="RelA_SpoT"/>
</dbReference>
<gene>
    <name evidence="2" type="ORF">GHO28_02525</name>
</gene>
<dbReference type="Gene3D" id="3.30.460.10">
    <property type="entry name" value="Beta Polymerase, domain 2"/>
    <property type="match status" value="1"/>
</dbReference>
<dbReference type="Proteomes" id="UP000466863">
    <property type="component" value="Unassembled WGS sequence"/>
</dbReference>
<comment type="caution">
    <text evidence="2">The sequence shown here is derived from an EMBL/GenBank/DDBJ whole genome shotgun (WGS) entry which is preliminary data.</text>
</comment>
<dbReference type="EMBL" id="WIVV01000006">
    <property type="protein sequence ID" value="MQU41388.1"/>
    <property type="molecule type" value="Genomic_DNA"/>
</dbReference>
<accession>A0A6A7Z1W2</accession>
<dbReference type="RefSeq" id="WP_153333843.1">
    <property type="nucleotide sequence ID" value="NZ_CP181271.1"/>
</dbReference>
<dbReference type="PANTHER" id="PTHR41773">
    <property type="entry name" value="GTP PYROPHOSPHATASE-RELATED"/>
    <property type="match status" value="1"/>
</dbReference>
<dbReference type="SMART" id="SM00954">
    <property type="entry name" value="RelA_SpoT"/>
    <property type="match status" value="1"/>
</dbReference>
<organism evidence="2 3">
    <name type="scientific">Pseudomonas helleri</name>
    <dbReference type="NCBI Taxonomy" id="1608996"/>
    <lineage>
        <taxon>Bacteria</taxon>
        <taxon>Pseudomonadati</taxon>
        <taxon>Pseudomonadota</taxon>
        <taxon>Gammaproteobacteria</taxon>
        <taxon>Pseudomonadales</taxon>
        <taxon>Pseudomonadaceae</taxon>
        <taxon>Pseudomonas</taxon>
    </lineage>
</organism>
<dbReference type="InterPro" id="IPR043519">
    <property type="entry name" value="NT_sf"/>
</dbReference>
<dbReference type="GO" id="GO:0015969">
    <property type="term" value="P:guanosine tetraphosphate metabolic process"/>
    <property type="evidence" value="ECO:0007669"/>
    <property type="project" value="InterPro"/>
</dbReference>
<feature type="domain" description="RelA/SpoT" evidence="1">
    <location>
        <begin position="50"/>
        <end position="179"/>
    </location>
</feature>
<dbReference type="AlphaFoldDB" id="A0A6A7Z1W2"/>
<dbReference type="CDD" id="cd05399">
    <property type="entry name" value="NT_Rel-Spo_like"/>
    <property type="match status" value="1"/>
</dbReference>
<reference evidence="2 3" key="1">
    <citation type="submission" date="2019-10" db="EMBL/GenBank/DDBJ databases">
        <title>Evaluation of single-gene subtyping targets for Pseudomonas.</title>
        <authorList>
            <person name="Reichler S.J."/>
            <person name="Orsi R.H."/>
            <person name="Wiedmann M."/>
            <person name="Martin N.H."/>
            <person name="Murphy S.I."/>
        </authorList>
    </citation>
    <scope>NUCLEOTIDE SEQUENCE [LARGE SCALE GENOMIC DNA]</scope>
    <source>
        <strain evidence="2 3">FSL R10-1876</strain>
    </source>
</reference>
<sequence>MNEHEFAARWVEEASQYAAWGNYITKHIVETLGQRIKDEHSTFLKIPPQPRLKKLESLIDKAFHRGKPYTDPYAQITDKVGVRFVVLLVNDIKFIEGILAEWKDIAYSKDRDYEKERVENPLEFTYQSVHYVVRAARAIEHDGLEIAEGTPCEIQIRTLLQHAHSELTHDSIYKPAAAVKADPSVLRVVARSMALIEATDECFDTVVEKLAEMERPFRETLAILGRLYHEWLHRPAELERSNTLILGAYSDLLGDNLETRMRDFIERKPYIVAQIALHAESSHLFRQASTLLVYMAASTRPHTTKDRWPFTTDDLTLIYSDLGINFDAY</sequence>